<gene>
    <name evidence="3" type="ORF">DKZ56_01000</name>
</gene>
<evidence type="ECO:0000259" key="1">
    <source>
        <dbReference type="PROSITE" id="PS51186"/>
    </source>
</evidence>
<accession>A0A4P6UNN2</accession>
<dbReference type="Proteomes" id="UP000291151">
    <property type="component" value="Chromosome"/>
</dbReference>
<dbReference type="Pfam" id="PF14542">
    <property type="entry name" value="Acetyltransf_CG"/>
    <property type="match status" value="1"/>
</dbReference>
<dbReference type="RefSeq" id="WP_208650878.1">
    <property type="nucleotide sequence ID" value="NZ_CP036528.1"/>
</dbReference>
<dbReference type="GO" id="GO:0016747">
    <property type="term" value="F:acyltransferase activity, transferring groups other than amino-acyl groups"/>
    <property type="evidence" value="ECO:0007669"/>
    <property type="project" value="InterPro"/>
</dbReference>
<dbReference type="KEGG" id="uth:DKZ56_01000"/>
<keyword evidence="4" id="KW-1185">Reference proteome</keyword>
<dbReference type="PROSITE" id="PS51729">
    <property type="entry name" value="GNAT_YJDJ"/>
    <property type="match status" value="1"/>
</dbReference>
<dbReference type="InterPro" id="IPR000182">
    <property type="entry name" value="GNAT_dom"/>
</dbReference>
<feature type="domain" description="N-acetyltransferase" evidence="2">
    <location>
        <begin position="7"/>
        <end position="92"/>
    </location>
</feature>
<dbReference type="PANTHER" id="PTHR31435">
    <property type="entry name" value="PROTEIN NATD1"/>
    <property type="match status" value="1"/>
</dbReference>
<dbReference type="EMBL" id="CP036528">
    <property type="protein sequence ID" value="QBK24603.1"/>
    <property type="molecule type" value="Genomic_DNA"/>
</dbReference>
<keyword evidence="3" id="KW-0808">Transferase</keyword>
<protein>
    <submittedName>
        <fullName evidence="3">N-acetyltransferase</fullName>
    </submittedName>
</protein>
<dbReference type="PROSITE" id="PS51186">
    <property type="entry name" value="GNAT"/>
    <property type="match status" value="1"/>
</dbReference>
<dbReference type="InterPro" id="IPR031165">
    <property type="entry name" value="GNAT_YJDJ"/>
</dbReference>
<dbReference type="AlphaFoldDB" id="A0A4P6UNN2"/>
<sequence>MEFKLVERGTNYFAFEYEQDGEMLAEITWNLRDGIMDMTHTFVSPKLRGQGMAKKLLERAAEYAREHQYKMNPICSYVVAEFQKGEYDDIKA</sequence>
<dbReference type="InterPro" id="IPR045057">
    <property type="entry name" value="Gcn5-rel_NAT"/>
</dbReference>
<dbReference type="PANTHER" id="PTHR31435:SF10">
    <property type="entry name" value="BSR4717 PROTEIN"/>
    <property type="match status" value="1"/>
</dbReference>
<dbReference type="CDD" id="cd04301">
    <property type="entry name" value="NAT_SF"/>
    <property type="match status" value="1"/>
</dbReference>
<reference evidence="3 4" key="1">
    <citation type="submission" date="2019-02" db="EMBL/GenBank/DDBJ databases">
        <title>Ureibacillus thermophilus.</title>
        <authorList>
            <person name="Sunny J.S."/>
            <person name="Natarajan A."/>
            <person name="Saleena L.M."/>
        </authorList>
    </citation>
    <scope>NUCLEOTIDE SEQUENCE [LARGE SCALE GENOMIC DNA]</scope>
    <source>
        <strain evidence="3 4">LM102</strain>
    </source>
</reference>
<evidence type="ECO:0000259" key="2">
    <source>
        <dbReference type="PROSITE" id="PS51729"/>
    </source>
</evidence>
<dbReference type="Gene3D" id="3.40.630.30">
    <property type="match status" value="1"/>
</dbReference>
<name>A0A4P6UNN2_9BACL</name>
<evidence type="ECO:0000313" key="3">
    <source>
        <dbReference type="EMBL" id="QBK24603.1"/>
    </source>
</evidence>
<proteinExistence type="predicted"/>
<organism evidence="3 4">
    <name type="scientific">Ureibacillus thermophilus</name>
    <dbReference type="NCBI Taxonomy" id="367743"/>
    <lineage>
        <taxon>Bacteria</taxon>
        <taxon>Bacillati</taxon>
        <taxon>Bacillota</taxon>
        <taxon>Bacilli</taxon>
        <taxon>Bacillales</taxon>
        <taxon>Caryophanaceae</taxon>
        <taxon>Ureibacillus</taxon>
    </lineage>
</organism>
<feature type="domain" description="N-acetyltransferase" evidence="1">
    <location>
        <begin position="1"/>
        <end position="92"/>
    </location>
</feature>
<evidence type="ECO:0000313" key="4">
    <source>
        <dbReference type="Proteomes" id="UP000291151"/>
    </source>
</evidence>
<dbReference type="InterPro" id="IPR016181">
    <property type="entry name" value="Acyl_CoA_acyltransferase"/>
</dbReference>
<dbReference type="SUPFAM" id="SSF55729">
    <property type="entry name" value="Acyl-CoA N-acyltransferases (Nat)"/>
    <property type="match status" value="1"/>
</dbReference>